<feature type="domain" description="Methyltransferase" evidence="1">
    <location>
        <begin position="123"/>
        <end position="277"/>
    </location>
</feature>
<protein>
    <recommendedName>
        <fullName evidence="1">Methyltransferase domain-containing protein</fullName>
    </recommendedName>
</protein>
<evidence type="ECO:0000313" key="3">
    <source>
        <dbReference type="Proteomes" id="UP000827092"/>
    </source>
</evidence>
<keyword evidence="3" id="KW-1185">Reference proteome</keyword>
<dbReference type="PANTHER" id="PTHR12496:SF0">
    <property type="entry name" value="METHYLTRANSFERASE DOMAIN-CONTAINING PROTEIN"/>
    <property type="match status" value="1"/>
</dbReference>
<dbReference type="EMBL" id="JAFNEN010000125">
    <property type="protein sequence ID" value="KAG8193299.1"/>
    <property type="molecule type" value="Genomic_DNA"/>
</dbReference>
<dbReference type="PANTHER" id="PTHR12496">
    <property type="entry name" value="CGI-41 METHYLTRANSFERASE"/>
    <property type="match status" value="1"/>
</dbReference>
<proteinExistence type="predicted"/>
<dbReference type="Gene3D" id="3.40.50.150">
    <property type="entry name" value="Vaccinia Virus protein VP39"/>
    <property type="match status" value="1"/>
</dbReference>
<dbReference type="Pfam" id="PF13679">
    <property type="entry name" value="Methyltransf_32"/>
    <property type="match status" value="1"/>
</dbReference>
<dbReference type="InterPro" id="IPR029063">
    <property type="entry name" value="SAM-dependent_MTases_sf"/>
</dbReference>
<comment type="caution">
    <text evidence="2">The sequence shown here is derived from an EMBL/GenBank/DDBJ whole genome shotgun (WGS) entry which is preliminary data.</text>
</comment>
<name>A0AAV6VBF0_9ARAC</name>
<dbReference type="Proteomes" id="UP000827092">
    <property type="component" value="Unassembled WGS sequence"/>
</dbReference>
<dbReference type="AlphaFoldDB" id="A0AAV6VBF0"/>
<sequence length="456" mass="53242">MKNRNNISAWSFNDLCAIKYLEQVTDILAQYSWIYETRNTDIILHNVLEKIPLKWYEELNSLSTTELHQVLFNFIKEKWPSSLKLFIEQCQYLGQFRFPPHNFKELTETTNEPKYVASKVSTKKQYEINVMSGFVNEICQDSNCSVVLDIGSGLGYLDQILHHQYKLKCIGLDSSSQYTLTARERLKKDPCSNSMKHQTLEINSTKECIEDLKNVLEESNFDCNCNVKEKLNQENDSKIMVGLHSCGNLTQDMMKLFCKMEEITAFICVGCCYNKINLNDFPMSKSVQSVVSSTSTRFPGWSPCVSGLRLAAHGTRTHTQDTDKQTHLEKNLFYRALFEKYIQNEKISWRQPKRRIRPSDLPDFETYCKNMLKNHPLEHDSKTLKNLNKLYDDCEHLFPRIRILLVLQTLLQPLWEGFVIVDRMLYFRENDISTQVLALWDDSVSSRNMALCAYKR</sequence>
<gene>
    <name evidence="2" type="ORF">JTE90_003786</name>
</gene>
<dbReference type="InterPro" id="IPR052220">
    <property type="entry name" value="METTL25"/>
</dbReference>
<organism evidence="2 3">
    <name type="scientific">Oedothorax gibbosus</name>
    <dbReference type="NCBI Taxonomy" id="931172"/>
    <lineage>
        <taxon>Eukaryota</taxon>
        <taxon>Metazoa</taxon>
        <taxon>Ecdysozoa</taxon>
        <taxon>Arthropoda</taxon>
        <taxon>Chelicerata</taxon>
        <taxon>Arachnida</taxon>
        <taxon>Araneae</taxon>
        <taxon>Araneomorphae</taxon>
        <taxon>Entelegynae</taxon>
        <taxon>Araneoidea</taxon>
        <taxon>Linyphiidae</taxon>
        <taxon>Erigoninae</taxon>
        <taxon>Oedothorax</taxon>
    </lineage>
</organism>
<reference evidence="2 3" key="1">
    <citation type="journal article" date="2022" name="Nat. Ecol. Evol.">
        <title>A masculinizing supergene underlies an exaggerated male reproductive morph in a spider.</title>
        <authorList>
            <person name="Hendrickx F."/>
            <person name="De Corte Z."/>
            <person name="Sonet G."/>
            <person name="Van Belleghem S.M."/>
            <person name="Kostlbacher S."/>
            <person name="Vangestel C."/>
        </authorList>
    </citation>
    <scope>NUCLEOTIDE SEQUENCE [LARGE SCALE GENOMIC DNA]</scope>
    <source>
        <strain evidence="2">W744_W776</strain>
    </source>
</reference>
<accession>A0AAV6VBF0</accession>
<evidence type="ECO:0000313" key="2">
    <source>
        <dbReference type="EMBL" id="KAG8193299.1"/>
    </source>
</evidence>
<dbReference type="InterPro" id="IPR025714">
    <property type="entry name" value="Methyltranfer_dom"/>
</dbReference>
<evidence type="ECO:0000259" key="1">
    <source>
        <dbReference type="Pfam" id="PF13679"/>
    </source>
</evidence>
<dbReference type="SUPFAM" id="SSF53335">
    <property type="entry name" value="S-adenosyl-L-methionine-dependent methyltransferases"/>
    <property type="match status" value="1"/>
</dbReference>